<evidence type="ECO:0000256" key="4">
    <source>
        <dbReference type="PIRNR" id="PIRNR037489"/>
    </source>
</evidence>
<evidence type="ECO:0000256" key="3">
    <source>
        <dbReference type="ARBA" id="ARBA00022723"/>
    </source>
</evidence>
<dbReference type="PIRSF" id="PIRSF037489">
    <property type="entry name" value="UCP037489_NIF3_YqfO"/>
    <property type="match status" value="1"/>
</dbReference>
<dbReference type="InterPro" id="IPR015867">
    <property type="entry name" value="N-reg_PII/ATP_PRibTrfase_C"/>
</dbReference>
<comment type="caution">
    <text evidence="5">The sequence shown here is derived from an EMBL/GenBank/DDBJ whole genome shotgun (WGS) entry which is preliminary data.</text>
</comment>
<dbReference type="InterPro" id="IPR036069">
    <property type="entry name" value="DUF34/NIF3_sf"/>
</dbReference>
<dbReference type="PANTHER" id="PTHR13799">
    <property type="entry name" value="NGG1 INTERACTING FACTOR 3"/>
    <property type="match status" value="1"/>
</dbReference>
<reference evidence="5" key="1">
    <citation type="submission" date="2020-03" db="EMBL/GenBank/DDBJ databases">
        <title>Draft sequencing of Paenibacilllus sp. S3N08.</title>
        <authorList>
            <person name="Kim D.-U."/>
        </authorList>
    </citation>
    <scope>NUCLEOTIDE SEQUENCE</scope>
    <source>
        <strain evidence="5">S3N08</strain>
    </source>
</reference>
<accession>A0ABX0J6X4</accession>
<keyword evidence="3 4" id="KW-0479">Metal-binding</keyword>
<name>A0ABX0J6X4_9BACL</name>
<dbReference type="SUPFAM" id="SSF102705">
    <property type="entry name" value="NIF3 (NGG1p interacting factor 3)-like"/>
    <property type="match status" value="1"/>
</dbReference>
<sequence>MLAKGPHVIQLMEELAPKHYAVPDDKIGLQLGTLSKEIKNVLIALDVNDEVADEAIRIGANLIIAHHAIIFRPLSHLQTDTVAGRLYEKLIKHDIAVYIAHTNLDVAVGGVNDMMADAIGLRGLAPLERLHTDKLKKIVVFVPEEHLEPVRQALFKAGAGSIGAYSHCSFHTAGVGSFLPEAGSAPFIGTQGKLEHVNEVRLETIVPQSLEKKAIQAMLKVHPYEEVAYDVYTLDLPGRSLGLGRVGKLPEPMALDALCELVKAAYNVPAVRLVGDKQRLVQKIAVLGGSGGRYVKHALFAGADVLITGDIDYHTAQDAEAAGLCLIDPGHNVEKILKHGVAEYLRGKLQEKKSATGVFESEVNTEPFQFV</sequence>
<dbReference type="NCBIfam" id="TIGR00486">
    <property type="entry name" value="YbgI_SA1388"/>
    <property type="match status" value="1"/>
</dbReference>
<dbReference type="InterPro" id="IPR017221">
    <property type="entry name" value="DUF34/NIF3_bac"/>
</dbReference>
<evidence type="ECO:0000256" key="1">
    <source>
        <dbReference type="ARBA" id="ARBA00006964"/>
    </source>
</evidence>
<comment type="similarity">
    <text evidence="1 4">Belongs to the GTP cyclohydrolase I type 2/NIF3 family.</text>
</comment>
<gene>
    <name evidence="5" type="ORF">G9U52_13860</name>
</gene>
<dbReference type="RefSeq" id="WP_166150385.1">
    <property type="nucleotide sequence ID" value="NZ_JAAOIW010000004.1"/>
</dbReference>
<evidence type="ECO:0000313" key="5">
    <source>
        <dbReference type="EMBL" id="NHN30919.1"/>
    </source>
</evidence>
<protein>
    <recommendedName>
        <fullName evidence="2 4">GTP cyclohydrolase 1 type 2 homolog</fullName>
    </recommendedName>
</protein>
<keyword evidence="6" id="KW-1185">Reference proteome</keyword>
<dbReference type="EMBL" id="JAAOIW010000004">
    <property type="protein sequence ID" value="NHN30919.1"/>
    <property type="molecule type" value="Genomic_DNA"/>
</dbReference>
<dbReference type="InterPro" id="IPR002678">
    <property type="entry name" value="DUF34/NIF3"/>
</dbReference>
<dbReference type="Proteomes" id="UP001165962">
    <property type="component" value="Unassembled WGS sequence"/>
</dbReference>
<dbReference type="Pfam" id="PF01784">
    <property type="entry name" value="DUF34_NIF3"/>
    <property type="match status" value="1"/>
</dbReference>
<proteinExistence type="inferred from homology"/>
<organism evidence="5 6">
    <name type="scientific">Paenibacillus agricola</name>
    <dbReference type="NCBI Taxonomy" id="2716264"/>
    <lineage>
        <taxon>Bacteria</taxon>
        <taxon>Bacillati</taxon>
        <taxon>Bacillota</taxon>
        <taxon>Bacilli</taxon>
        <taxon>Bacillales</taxon>
        <taxon>Paenibacillaceae</taxon>
        <taxon>Paenibacillus</taxon>
    </lineage>
</organism>
<dbReference type="PANTHER" id="PTHR13799:SF14">
    <property type="entry name" value="GTP CYCLOHYDROLASE 1 TYPE 2 HOMOLOG"/>
    <property type="match status" value="1"/>
</dbReference>
<evidence type="ECO:0000256" key="2">
    <source>
        <dbReference type="ARBA" id="ARBA00022112"/>
    </source>
</evidence>
<dbReference type="Gene3D" id="3.40.1390.30">
    <property type="entry name" value="NIF3 (NGG1p interacting factor 3)-like"/>
    <property type="match status" value="1"/>
</dbReference>
<evidence type="ECO:0000313" key="6">
    <source>
        <dbReference type="Proteomes" id="UP001165962"/>
    </source>
</evidence>
<dbReference type="Gene3D" id="3.30.70.120">
    <property type="match status" value="1"/>
</dbReference>